<evidence type="ECO:0000256" key="1">
    <source>
        <dbReference type="ARBA" id="ARBA00022723"/>
    </source>
</evidence>
<dbReference type="PROSITE" id="PS50199">
    <property type="entry name" value="ZF_RANBP2_2"/>
    <property type="match status" value="1"/>
</dbReference>
<keyword evidence="1" id="KW-0479">Metal-binding</keyword>
<dbReference type="SUPFAM" id="SSF90209">
    <property type="entry name" value="Ran binding protein zinc finger-like"/>
    <property type="match status" value="1"/>
</dbReference>
<proteinExistence type="predicted"/>
<reference evidence="6" key="1">
    <citation type="journal article" date="2017" name="Nature">
        <title>The sunflower genome provides insights into oil metabolism, flowering and Asterid evolution.</title>
        <authorList>
            <person name="Badouin H."/>
            <person name="Gouzy J."/>
            <person name="Grassa C.J."/>
            <person name="Murat F."/>
            <person name="Staton S.E."/>
            <person name="Cottret L."/>
            <person name="Lelandais-Briere C."/>
            <person name="Owens G.L."/>
            <person name="Carrere S."/>
            <person name="Mayjonade B."/>
            <person name="Legrand L."/>
            <person name="Gill N."/>
            <person name="Kane N.C."/>
            <person name="Bowers J.E."/>
            <person name="Hubner S."/>
            <person name="Bellec A."/>
            <person name="Berard A."/>
            <person name="Berges H."/>
            <person name="Blanchet N."/>
            <person name="Boniface M.C."/>
            <person name="Brunel D."/>
            <person name="Catrice O."/>
            <person name="Chaidir N."/>
            <person name="Claudel C."/>
            <person name="Donnadieu C."/>
            <person name="Faraut T."/>
            <person name="Fievet G."/>
            <person name="Helmstetter N."/>
            <person name="King M."/>
            <person name="Knapp S.J."/>
            <person name="Lai Z."/>
            <person name="Le Paslier M.C."/>
            <person name="Lippi Y."/>
            <person name="Lorenzon L."/>
            <person name="Mandel J.R."/>
            <person name="Marage G."/>
            <person name="Marchand G."/>
            <person name="Marquand E."/>
            <person name="Bret-Mestries E."/>
            <person name="Morien E."/>
            <person name="Nambeesan S."/>
            <person name="Nguyen T."/>
            <person name="Pegot-Espagnet P."/>
            <person name="Pouilly N."/>
            <person name="Raftis F."/>
            <person name="Sallet E."/>
            <person name="Schiex T."/>
            <person name="Thomas J."/>
            <person name="Vandecasteele C."/>
            <person name="Vares D."/>
            <person name="Vear F."/>
            <person name="Vautrin S."/>
            <person name="Crespi M."/>
            <person name="Mangin B."/>
            <person name="Burke J.M."/>
            <person name="Salse J."/>
            <person name="Munos S."/>
            <person name="Vincourt P."/>
            <person name="Rieseberg L.H."/>
            <person name="Langlade N.B."/>
        </authorList>
    </citation>
    <scope>NUCLEOTIDE SEQUENCE</scope>
    <source>
        <tissue evidence="6">Leaves</tissue>
    </source>
</reference>
<dbReference type="EMBL" id="MNCJ02000331">
    <property type="protein sequence ID" value="KAF5762390.1"/>
    <property type="molecule type" value="Genomic_DNA"/>
</dbReference>
<reference evidence="6" key="2">
    <citation type="submission" date="2020-06" db="EMBL/GenBank/DDBJ databases">
        <title>Helianthus annuus Genome sequencing and assembly Release 2.</title>
        <authorList>
            <person name="Gouzy J."/>
            <person name="Langlade N."/>
            <person name="Munos S."/>
        </authorList>
    </citation>
    <scope>NUCLEOTIDE SEQUENCE</scope>
    <source>
        <tissue evidence="6">Leaves</tissue>
    </source>
</reference>
<dbReference type="AlphaFoldDB" id="A0A9K3DVJ4"/>
<evidence type="ECO:0000313" key="7">
    <source>
        <dbReference type="Proteomes" id="UP000215914"/>
    </source>
</evidence>
<evidence type="ECO:0000256" key="4">
    <source>
        <dbReference type="PROSITE-ProRule" id="PRU00322"/>
    </source>
</evidence>
<dbReference type="Proteomes" id="UP000215914">
    <property type="component" value="Unassembled WGS sequence"/>
</dbReference>
<dbReference type="SMART" id="SM00547">
    <property type="entry name" value="ZnF_RBZ"/>
    <property type="match status" value="1"/>
</dbReference>
<evidence type="ECO:0000256" key="3">
    <source>
        <dbReference type="ARBA" id="ARBA00022833"/>
    </source>
</evidence>
<evidence type="ECO:0000256" key="2">
    <source>
        <dbReference type="ARBA" id="ARBA00022771"/>
    </source>
</evidence>
<dbReference type="Gramene" id="mRNA:HanXRQr2_Chr16g0776161">
    <property type="protein sequence ID" value="mRNA:HanXRQr2_Chr16g0776161"/>
    <property type="gene ID" value="HanXRQr2_Chr16g0776161"/>
</dbReference>
<dbReference type="InterPro" id="IPR001876">
    <property type="entry name" value="Znf_RanBP2"/>
</dbReference>
<accession>A0A9K3DVJ4</accession>
<organism evidence="6 7">
    <name type="scientific">Helianthus annuus</name>
    <name type="common">Common sunflower</name>
    <dbReference type="NCBI Taxonomy" id="4232"/>
    <lineage>
        <taxon>Eukaryota</taxon>
        <taxon>Viridiplantae</taxon>
        <taxon>Streptophyta</taxon>
        <taxon>Embryophyta</taxon>
        <taxon>Tracheophyta</taxon>
        <taxon>Spermatophyta</taxon>
        <taxon>Magnoliopsida</taxon>
        <taxon>eudicotyledons</taxon>
        <taxon>Gunneridae</taxon>
        <taxon>Pentapetalae</taxon>
        <taxon>asterids</taxon>
        <taxon>campanulids</taxon>
        <taxon>Asterales</taxon>
        <taxon>Asteraceae</taxon>
        <taxon>Asteroideae</taxon>
        <taxon>Heliantheae alliance</taxon>
        <taxon>Heliantheae</taxon>
        <taxon>Helianthus</taxon>
    </lineage>
</organism>
<evidence type="ECO:0000259" key="5">
    <source>
        <dbReference type="PROSITE" id="PS50199"/>
    </source>
</evidence>
<dbReference type="InterPro" id="IPR036443">
    <property type="entry name" value="Znf_RanBP2_sf"/>
</dbReference>
<name>A0A9K3DVJ4_HELAN</name>
<protein>
    <submittedName>
        <fullName evidence="6">Zinc finger, RanBP2-type</fullName>
    </submittedName>
</protein>
<dbReference type="GO" id="GO:0008270">
    <property type="term" value="F:zinc ion binding"/>
    <property type="evidence" value="ECO:0007669"/>
    <property type="project" value="UniProtKB-KW"/>
</dbReference>
<feature type="domain" description="RanBP2-type" evidence="5">
    <location>
        <begin position="74"/>
        <end position="102"/>
    </location>
</feature>
<keyword evidence="3" id="KW-0862">Zinc</keyword>
<evidence type="ECO:0000313" key="6">
    <source>
        <dbReference type="EMBL" id="KAF5762390.1"/>
    </source>
</evidence>
<sequence>MLMVILRGVQNQRLNLGSLGNGALQHPLALSPNWLLGGPDKFGGQPASTWPLGPTNIVPYANQVNQAIVPKGWRNGDWICTCGFHNYSSRAECKKCNDSMPPGDYNTSSLTPFLMLFVSKILQGQSIIQ</sequence>
<dbReference type="Gene3D" id="4.10.1060.10">
    <property type="entry name" value="Zinc finger, RanBP2-type"/>
    <property type="match status" value="1"/>
</dbReference>
<keyword evidence="2 4" id="KW-0863">Zinc-finger</keyword>
<keyword evidence="7" id="KW-1185">Reference proteome</keyword>
<comment type="caution">
    <text evidence="6">The sequence shown here is derived from an EMBL/GenBank/DDBJ whole genome shotgun (WGS) entry which is preliminary data.</text>
</comment>
<gene>
    <name evidence="6" type="ORF">HanXRQr2_Chr16g0776161</name>
</gene>